<comment type="catalytic activity">
    <reaction evidence="6">
        <text>UDP-alpha-D-glucose + 2 NAD(+) + H2O = UDP-alpha-D-glucuronate + 2 NADH + 3 H(+)</text>
        <dbReference type="Rhea" id="RHEA:23596"/>
        <dbReference type="ChEBI" id="CHEBI:15377"/>
        <dbReference type="ChEBI" id="CHEBI:15378"/>
        <dbReference type="ChEBI" id="CHEBI:57540"/>
        <dbReference type="ChEBI" id="CHEBI:57945"/>
        <dbReference type="ChEBI" id="CHEBI:58052"/>
        <dbReference type="ChEBI" id="CHEBI:58885"/>
        <dbReference type="EC" id="1.1.1.22"/>
    </reaction>
</comment>
<evidence type="ECO:0000259" key="11">
    <source>
        <dbReference type="Pfam" id="PF03721"/>
    </source>
</evidence>
<organism evidence="12 13">
    <name type="scientific">Aspergillus sclerotiicarbonarius (strain CBS 121057 / IBT 28362)</name>
    <dbReference type="NCBI Taxonomy" id="1448318"/>
    <lineage>
        <taxon>Eukaryota</taxon>
        <taxon>Fungi</taxon>
        <taxon>Dikarya</taxon>
        <taxon>Ascomycota</taxon>
        <taxon>Pezizomycotina</taxon>
        <taxon>Eurotiomycetes</taxon>
        <taxon>Eurotiomycetidae</taxon>
        <taxon>Eurotiales</taxon>
        <taxon>Aspergillaceae</taxon>
        <taxon>Aspergillus</taxon>
        <taxon>Aspergillus subgen. Circumdati</taxon>
    </lineage>
</organism>
<dbReference type="Proteomes" id="UP000248423">
    <property type="component" value="Unassembled WGS sequence"/>
</dbReference>
<gene>
    <name evidence="12" type="ORF">BO78DRAFT_288005</name>
</gene>
<feature type="domain" description="UDP-glucose/GDP-mannose dehydrogenase dimerisation" evidence="10">
    <location>
        <begin position="217"/>
        <end position="289"/>
    </location>
</feature>
<dbReference type="InterPro" id="IPR008927">
    <property type="entry name" value="6-PGluconate_DH-like_C_sf"/>
</dbReference>
<sequence>MIQNVACIGAGFVGGPLGVVIAYKCPDVRVVVVDRNASRIRAWVDGSPSFYEPGLNETLATVQAREDPRRNLEFVTTVETAIQQADVIFLCVDTPTKSFGAGRGCAADLTNIQGVARTIAQVARGKKIIVEKSTVPCGTGDILHDLLSICGSPQAHCEILSNPEFLAEGSAMENLLRPSRVLIGSAQTETGKRAAVLLATLYEMWIPRSSILRMDRWSSELAKLAANAILAQRISSINSLSAICEAAGAATANVDSVSTACGLDPRIGPHMLRGSIGWGGECFRKDVLDL</sequence>
<feature type="binding site" evidence="8">
    <location>
        <position position="279"/>
    </location>
    <ligand>
        <name>substrate</name>
    </ligand>
</feature>
<feature type="binding site" evidence="8">
    <location>
        <begin position="165"/>
        <end position="168"/>
    </location>
    <ligand>
        <name>substrate</name>
    </ligand>
</feature>
<dbReference type="PANTHER" id="PTHR11374">
    <property type="entry name" value="UDP-GLUCOSE DEHYDROGENASE/UDP-MANNAC DEHYDROGENASE"/>
    <property type="match status" value="1"/>
</dbReference>
<dbReference type="NCBIfam" id="TIGR03026">
    <property type="entry name" value="NDP-sugDHase"/>
    <property type="match status" value="1"/>
</dbReference>
<evidence type="ECO:0000256" key="1">
    <source>
        <dbReference type="ARBA" id="ARBA00004701"/>
    </source>
</evidence>
<dbReference type="GO" id="GO:0005634">
    <property type="term" value="C:nucleus"/>
    <property type="evidence" value="ECO:0007669"/>
    <property type="project" value="TreeGrafter"/>
</dbReference>
<feature type="non-terminal residue" evidence="12">
    <location>
        <position position="290"/>
    </location>
</feature>
<dbReference type="GO" id="GO:0003979">
    <property type="term" value="F:UDP-glucose 6-dehydrogenase activity"/>
    <property type="evidence" value="ECO:0007669"/>
    <property type="project" value="UniProtKB-EC"/>
</dbReference>
<dbReference type="OrthoDB" id="5059218at2759"/>
<feature type="binding site" evidence="9">
    <location>
        <position position="39"/>
    </location>
    <ligand>
        <name>NAD(+)</name>
        <dbReference type="ChEBI" id="CHEBI:57540"/>
    </ligand>
</feature>
<dbReference type="InterPro" id="IPR028356">
    <property type="entry name" value="UDPglc_DH_euk"/>
</dbReference>
<keyword evidence="13" id="KW-1185">Reference proteome</keyword>
<dbReference type="PANTHER" id="PTHR11374:SF3">
    <property type="entry name" value="UDP-GLUCOSE 6-DEHYDROGENASE"/>
    <property type="match status" value="1"/>
</dbReference>
<feature type="binding site" evidence="9">
    <location>
        <position position="94"/>
    </location>
    <ligand>
        <name>NAD(+)</name>
        <dbReference type="ChEBI" id="CHEBI:57540"/>
    </ligand>
</feature>
<dbReference type="VEuPathDB" id="FungiDB:BO78DRAFT_288005"/>
<dbReference type="PIRSF" id="PIRSF000124">
    <property type="entry name" value="UDPglc_GDPman_dh"/>
    <property type="match status" value="1"/>
</dbReference>
<feature type="binding site" evidence="9">
    <location>
        <position position="168"/>
    </location>
    <ligand>
        <name>NAD(+)</name>
        <dbReference type="ChEBI" id="CHEBI:57540"/>
    </ligand>
</feature>
<evidence type="ECO:0000256" key="7">
    <source>
        <dbReference type="PIRSR" id="PIRSR500134-1"/>
    </source>
</evidence>
<feature type="binding site" evidence="9">
    <location>
        <position position="285"/>
    </location>
    <ligand>
        <name>NAD(+)</name>
        <dbReference type="ChEBI" id="CHEBI:57540"/>
    </ligand>
</feature>
<feature type="domain" description="UDP-glucose/GDP-mannose dehydrogenase N-terminal" evidence="11">
    <location>
        <begin position="4"/>
        <end position="193"/>
    </location>
</feature>
<evidence type="ECO:0000313" key="12">
    <source>
        <dbReference type="EMBL" id="PYI04606.1"/>
    </source>
</evidence>
<dbReference type="Gene3D" id="3.40.50.720">
    <property type="entry name" value="NAD(P)-binding Rossmann-like Domain"/>
    <property type="match status" value="2"/>
</dbReference>
<dbReference type="Gene3D" id="1.20.5.100">
    <property type="entry name" value="Cytochrome c1, transmembrane anchor, C-terminal"/>
    <property type="match status" value="1"/>
</dbReference>
<evidence type="ECO:0000313" key="13">
    <source>
        <dbReference type="Proteomes" id="UP000248423"/>
    </source>
</evidence>
<dbReference type="STRING" id="1448318.A0A319E3E3"/>
<evidence type="ECO:0000256" key="5">
    <source>
        <dbReference type="ARBA" id="ARBA00023027"/>
    </source>
</evidence>
<evidence type="ECO:0000256" key="6">
    <source>
        <dbReference type="ARBA" id="ARBA00047473"/>
    </source>
</evidence>
<comment type="pathway">
    <text evidence="1">Nucleotide-sugar biosynthesis; UDP-alpha-D-glucuronate biosynthesis; UDP-alpha-D-glucuronate from UDP-alpha-D-glucose: step 1/1.</text>
</comment>
<dbReference type="InterPro" id="IPR036291">
    <property type="entry name" value="NAD(P)-bd_dom_sf"/>
</dbReference>
<dbReference type="InterPro" id="IPR017476">
    <property type="entry name" value="UDP-Glc/GDP-Man"/>
</dbReference>
<name>A0A319E3E3_ASPSB</name>
<keyword evidence="4" id="KW-0560">Oxidoreductase</keyword>
<feature type="binding site" evidence="8">
    <location>
        <position position="223"/>
    </location>
    <ligand>
        <name>substrate</name>
    </ligand>
</feature>
<dbReference type="PIRSF" id="PIRSF500134">
    <property type="entry name" value="UDPglc_DH_bac"/>
    <property type="match status" value="1"/>
</dbReference>
<evidence type="ECO:0000256" key="2">
    <source>
        <dbReference type="ARBA" id="ARBA00006601"/>
    </source>
</evidence>
<dbReference type="EMBL" id="KZ826366">
    <property type="protein sequence ID" value="PYI04606.1"/>
    <property type="molecule type" value="Genomic_DNA"/>
</dbReference>
<dbReference type="GO" id="GO:0051287">
    <property type="term" value="F:NAD binding"/>
    <property type="evidence" value="ECO:0007669"/>
    <property type="project" value="InterPro"/>
</dbReference>
<dbReference type="InterPro" id="IPR001732">
    <property type="entry name" value="UDP-Glc/GDP-Man_DH_N"/>
</dbReference>
<feature type="binding site" evidence="9">
    <location>
        <position position="34"/>
    </location>
    <ligand>
        <name>NAD(+)</name>
        <dbReference type="ChEBI" id="CHEBI:57540"/>
    </ligand>
</feature>
<comment type="similarity">
    <text evidence="2">Belongs to the UDP-glucose/GDP-mannose dehydrogenase family.</text>
</comment>
<dbReference type="AlphaFoldDB" id="A0A319E3E3"/>
<accession>A0A319E3E3</accession>
<evidence type="ECO:0000256" key="4">
    <source>
        <dbReference type="ARBA" id="ARBA00023002"/>
    </source>
</evidence>
<keyword evidence="5 9" id="KW-0520">NAD</keyword>
<dbReference type="UniPathway" id="UPA00038">
    <property type="reaction ID" value="UER00491"/>
</dbReference>
<dbReference type="GO" id="GO:0006024">
    <property type="term" value="P:glycosaminoglycan biosynthetic process"/>
    <property type="evidence" value="ECO:0007669"/>
    <property type="project" value="TreeGrafter"/>
</dbReference>
<dbReference type="Pfam" id="PF03721">
    <property type="entry name" value="UDPG_MGDP_dh_N"/>
    <property type="match status" value="1"/>
</dbReference>
<dbReference type="Pfam" id="PF00984">
    <property type="entry name" value="UDPG_MGDP_dh"/>
    <property type="match status" value="1"/>
</dbReference>
<evidence type="ECO:0000256" key="9">
    <source>
        <dbReference type="PIRSR" id="PIRSR500134-3"/>
    </source>
</evidence>
<evidence type="ECO:0000259" key="10">
    <source>
        <dbReference type="Pfam" id="PF00984"/>
    </source>
</evidence>
<dbReference type="GO" id="GO:0006065">
    <property type="term" value="P:UDP-glucuronate biosynthetic process"/>
    <property type="evidence" value="ECO:0007669"/>
    <property type="project" value="UniProtKB-UniPathway"/>
</dbReference>
<dbReference type="GO" id="GO:0000271">
    <property type="term" value="P:polysaccharide biosynthetic process"/>
    <property type="evidence" value="ECO:0007669"/>
    <property type="project" value="InterPro"/>
</dbReference>
<evidence type="ECO:0000256" key="8">
    <source>
        <dbReference type="PIRSR" id="PIRSR500134-2"/>
    </source>
</evidence>
<dbReference type="InterPro" id="IPR028357">
    <property type="entry name" value="UDPglc_DH_bac"/>
</dbReference>
<dbReference type="EC" id="1.1.1.22" evidence="3"/>
<feature type="active site" description="Nucleophile" evidence="7">
    <location>
        <position position="282"/>
    </location>
</feature>
<proteinExistence type="inferred from homology"/>
<dbReference type="FunFam" id="1.20.5.100:FF:000001">
    <property type="entry name" value="UDP-glucose 6-dehydrogenase"/>
    <property type="match status" value="1"/>
</dbReference>
<evidence type="ECO:0000256" key="3">
    <source>
        <dbReference type="ARBA" id="ARBA00012954"/>
    </source>
</evidence>
<reference evidence="12 13" key="1">
    <citation type="submission" date="2018-02" db="EMBL/GenBank/DDBJ databases">
        <title>The genomes of Aspergillus section Nigri reveals drivers in fungal speciation.</title>
        <authorList>
            <consortium name="DOE Joint Genome Institute"/>
            <person name="Vesth T.C."/>
            <person name="Nybo J."/>
            <person name="Theobald S."/>
            <person name="Brandl J."/>
            <person name="Frisvad J.C."/>
            <person name="Nielsen K.F."/>
            <person name="Lyhne E.K."/>
            <person name="Kogle M.E."/>
            <person name="Kuo A."/>
            <person name="Riley R."/>
            <person name="Clum A."/>
            <person name="Nolan M."/>
            <person name="Lipzen A."/>
            <person name="Salamov A."/>
            <person name="Henrissat B."/>
            <person name="Wiebenga A."/>
            <person name="De vries R.P."/>
            <person name="Grigoriev I.V."/>
            <person name="Mortensen U.H."/>
            <person name="Andersen M.R."/>
            <person name="Baker S.E."/>
        </authorList>
    </citation>
    <scope>NUCLEOTIDE SEQUENCE [LARGE SCALE GENOMIC DNA]</scope>
    <source>
        <strain evidence="12 13">CBS 121057</strain>
    </source>
</reference>
<dbReference type="InterPro" id="IPR014026">
    <property type="entry name" value="UDP-Glc/GDP-Man_DH_dimer"/>
</dbReference>
<feature type="binding site" evidence="9">
    <location>
        <position position="134"/>
    </location>
    <ligand>
        <name>NAD(+)</name>
        <dbReference type="ChEBI" id="CHEBI:57540"/>
    </ligand>
</feature>
<dbReference type="SUPFAM" id="SSF51735">
    <property type="entry name" value="NAD(P)-binding Rossmann-fold domains"/>
    <property type="match status" value="1"/>
</dbReference>
<dbReference type="SUPFAM" id="SSF48179">
    <property type="entry name" value="6-phosphogluconate dehydrogenase C-terminal domain-like"/>
    <property type="match status" value="1"/>
</dbReference>
<protein>
    <recommendedName>
        <fullName evidence="3">UDP-glucose 6-dehydrogenase</fullName>
        <ecNumber evidence="3">1.1.1.22</ecNumber>
    </recommendedName>
</protein>